<dbReference type="Proteomes" id="UP000504638">
    <property type="component" value="Unplaced"/>
</dbReference>
<keyword evidence="1" id="KW-0732">Signal</keyword>
<evidence type="ECO:0000313" key="3">
    <source>
        <dbReference type="EMBL" id="KAF1807892.1"/>
    </source>
</evidence>
<dbReference type="PANTHER" id="PTHR30383:SF2">
    <property type="entry name" value="CELLULOSE-BINDING PROTEIN"/>
    <property type="match status" value="1"/>
</dbReference>
<dbReference type="GO" id="GO:0004622">
    <property type="term" value="F:phosphatidylcholine lysophospholipase activity"/>
    <property type="evidence" value="ECO:0007669"/>
    <property type="project" value="TreeGrafter"/>
</dbReference>
<dbReference type="InterPro" id="IPR013830">
    <property type="entry name" value="SGNH_hydro"/>
</dbReference>
<dbReference type="CDD" id="cd01833">
    <property type="entry name" value="XynB_like"/>
    <property type="match status" value="1"/>
</dbReference>
<proteinExistence type="predicted"/>
<evidence type="ECO:0000259" key="2">
    <source>
        <dbReference type="Pfam" id="PF13472"/>
    </source>
</evidence>
<feature type="domain" description="SGNH hydrolase-type esterase" evidence="2">
    <location>
        <begin position="27"/>
        <end position="210"/>
    </location>
</feature>
<dbReference type="RefSeq" id="XP_033529523.1">
    <property type="nucleotide sequence ID" value="XM_033677821.1"/>
</dbReference>
<evidence type="ECO:0000256" key="1">
    <source>
        <dbReference type="SAM" id="SignalP"/>
    </source>
</evidence>
<reference evidence="5" key="3">
    <citation type="submission" date="2025-04" db="UniProtKB">
        <authorList>
            <consortium name="RefSeq"/>
        </authorList>
    </citation>
    <scope>IDENTIFICATION</scope>
    <source>
        <strain evidence="5">CBS 781.70</strain>
    </source>
</reference>
<evidence type="ECO:0000313" key="4">
    <source>
        <dbReference type="Proteomes" id="UP000504638"/>
    </source>
</evidence>
<evidence type="ECO:0000313" key="5">
    <source>
        <dbReference type="RefSeq" id="XP_033529523.1"/>
    </source>
</evidence>
<keyword evidence="4" id="KW-1185">Reference proteome</keyword>
<reference evidence="3 5" key="1">
    <citation type="submission" date="2020-01" db="EMBL/GenBank/DDBJ databases">
        <authorList>
            <consortium name="DOE Joint Genome Institute"/>
            <person name="Haridas S."/>
            <person name="Albert R."/>
            <person name="Binder M."/>
            <person name="Bloem J."/>
            <person name="Labutti K."/>
            <person name="Salamov A."/>
            <person name="Andreopoulos B."/>
            <person name="Baker S.E."/>
            <person name="Barry K."/>
            <person name="Bills G."/>
            <person name="Bluhm B.H."/>
            <person name="Cannon C."/>
            <person name="Castanera R."/>
            <person name="Culley D.E."/>
            <person name="Daum C."/>
            <person name="Ezra D."/>
            <person name="Gonzalez J.B."/>
            <person name="Henrissat B."/>
            <person name="Kuo A."/>
            <person name="Liang C."/>
            <person name="Lipzen A."/>
            <person name="Lutzoni F."/>
            <person name="Magnuson J."/>
            <person name="Mondo S."/>
            <person name="Nolan M."/>
            <person name="Ohm R."/>
            <person name="Pangilinan J."/>
            <person name="Park H.-J."/>
            <person name="Ramirez L."/>
            <person name="Alfaro M."/>
            <person name="Sun H."/>
            <person name="Tritt A."/>
            <person name="Yoshinaga Y."/>
            <person name="Zwiers L.-H."/>
            <person name="Turgeon B.G."/>
            <person name="Goodwin S.B."/>
            <person name="Spatafora J.W."/>
            <person name="Crous P.W."/>
            <person name="Grigoriev I.V."/>
        </authorList>
    </citation>
    <scope>NUCLEOTIDE SEQUENCE</scope>
    <source>
        <strain evidence="3 5">CBS 781.70</strain>
    </source>
</reference>
<dbReference type="InterPro" id="IPR036514">
    <property type="entry name" value="SGNH_hydro_sf"/>
</dbReference>
<feature type="signal peptide" evidence="1">
    <location>
        <begin position="1"/>
        <end position="20"/>
    </location>
</feature>
<dbReference type="OrthoDB" id="2119228at2759"/>
<protein>
    <submittedName>
        <fullName evidence="3 5">SGNH hydrolase</fullName>
    </submittedName>
</protein>
<sequence>MAKSLVWLLFLSSLVCHVFAVVRIMPLGDSVTAGVSGCWRQVLWQNLAQSGLEGQFKFVGTQKSLFSCPGEYDLEHEGHVGYEAIGIASKGQLSGWLNQVKPVDIGMILLGTNDVWRGRSVVDGEAAFTKLVEQFRTQKPTVRILIAQIMNLQPRGVNCGSTCPQAVSAWNEMIAAVASKLNTPQSPVIAVDCFTGFDIATDTQDGIHPNSGSGTQKVAACWQEPLEKEIRAVIAAEGGKSSFISEYM</sequence>
<dbReference type="Pfam" id="PF13472">
    <property type="entry name" value="Lipase_GDSL_2"/>
    <property type="match status" value="1"/>
</dbReference>
<dbReference type="InterPro" id="IPR051532">
    <property type="entry name" value="Ester_Hydrolysis_Enzymes"/>
</dbReference>
<keyword evidence="3 5" id="KW-0378">Hydrolase</keyword>
<reference evidence="5" key="2">
    <citation type="submission" date="2020-04" db="EMBL/GenBank/DDBJ databases">
        <authorList>
            <consortium name="NCBI Genome Project"/>
        </authorList>
    </citation>
    <scope>NUCLEOTIDE SEQUENCE</scope>
    <source>
        <strain evidence="5">CBS 781.70</strain>
    </source>
</reference>
<dbReference type="PANTHER" id="PTHR30383">
    <property type="entry name" value="THIOESTERASE 1/PROTEASE 1/LYSOPHOSPHOLIPASE L1"/>
    <property type="match status" value="1"/>
</dbReference>
<gene>
    <name evidence="3 5" type="ORF">P152DRAFT_444835</name>
</gene>
<dbReference type="Gene3D" id="3.40.50.1110">
    <property type="entry name" value="SGNH hydrolase"/>
    <property type="match status" value="1"/>
</dbReference>
<organism evidence="3">
    <name type="scientific">Eremomyces bilateralis CBS 781.70</name>
    <dbReference type="NCBI Taxonomy" id="1392243"/>
    <lineage>
        <taxon>Eukaryota</taxon>
        <taxon>Fungi</taxon>
        <taxon>Dikarya</taxon>
        <taxon>Ascomycota</taxon>
        <taxon>Pezizomycotina</taxon>
        <taxon>Dothideomycetes</taxon>
        <taxon>Dothideomycetes incertae sedis</taxon>
        <taxon>Eremomycetales</taxon>
        <taxon>Eremomycetaceae</taxon>
        <taxon>Eremomyces</taxon>
    </lineage>
</organism>
<dbReference type="GeneID" id="54418391"/>
<dbReference type="SUPFAM" id="SSF52266">
    <property type="entry name" value="SGNH hydrolase"/>
    <property type="match status" value="1"/>
</dbReference>
<name>A0A6G1FQG4_9PEZI</name>
<feature type="chain" id="PRO_5044631506" evidence="1">
    <location>
        <begin position="21"/>
        <end position="248"/>
    </location>
</feature>
<dbReference type="EMBL" id="ML975203">
    <property type="protein sequence ID" value="KAF1807892.1"/>
    <property type="molecule type" value="Genomic_DNA"/>
</dbReference>
<accession>A0A6G1FQG4</accession>
<dbReference type="AlphaFoldDB" id="A0A6G1FQG4"/>